<evidence type="ECO:0000259" key="2">
    <source>
        <dbReference type="Pfam" id="PF02776"/>
    </source>
</evidence>
<dbReference type="PANTHER" id="PTHR18968">
    <property type="entry name" value="THIAMINE PYROPHOSPHATE ENZYMES"/>
    <property type="match status" value="1"/>
</dbReference>
<dbReference type="InterPro" id="IPR012001">
    <property type="entry name" value="Thiamin_PyroP_enz_TPP-bd_dom"/>
</dbReference>
<evidence type="ECO:0000256" key="1">
    <source>
        <dbReference type="ARBA" id="ARBA00007812"/>
    </source>
</evidence>
<dbReference type="Proteomes" id="UP001519332">
    <property type="component" value="Unassembled WGS sequence"/>
</dbReference>
<dbReference type="CDD" id="cd07035">
    <property type="entry name" value="TPP_PYR_POX_like"/>
    <property type="match status" value="1"/>
</dbReference>
<evidence type="ECO:0000313" key="3">
    <source>
        <dbReference type="EMBL" id="MBP2320099.1"/>
    </source>
</evidence>
<comment type="similarity">
    <text evidence="1">Belongs to the TPP enzyme family.</text>
</comment>
<dbReference type="EMBL" id="JAGINW010000001">
    <property type="protein sequence ID" value="MBP2320099.1"/>
    <property type="molecule type" value="Genomic_DNA"/>
</dbReference>
<dbReference type="PANTHER" id="PTHR18968:SF13">
    <property type="entry name" value="ACETOLACTATE SYNTHASE CATALYTIC SUBUNIT, MITOCHONDRIAL"/>
    <property type="match status" value="1"/>
</dbReference>
<sequence>MPRMTGGAALVESLAAHEVEVVFGISGTHNLGIYAHLGIQHISPRHEQGAGFAADGYARATGKPGVCIITSGPGILNAATAAAQAYSDSVPILLISPGPPADHPGRGPGMLHEVRDQTGAMETVTAGSHRVLSVGEISLAVAQAFAEMTSGRRRPRHLEIPFDLLDAVADIRIIDPVAITGRRRTQSSRR</sequence>
<proteinExistence type="inferred from homology"/>
<comment type="caution">
    <text evidence="3">The sequence shown here is derived from an EMBL/GenBank/DDBJ whole genome shotgun (WGS) entry which is preliminary data.</text>
</comment>
<dbReference type="SUPFAM" id="SSF52518">
    <property type="entry name" value="Thiamin diphosphate-binding fold (THDP-binding)"/>
    <property type="match status" value="1"/>
</dbReference>
<dbReference type="InterPro" id="IPR045229">
    <property type="entry name" value="TPP_enz"/>
</dbReference>
<reference evidence="3 4" key="1">
    <citation type="submission" date="2021-03" db="EMBL/GenBank/DDBJ databases">
        <title>Sequencing the genomes of 1000 actinobacteria strains.</title>
        <authorList>
            <person name="Klenk H.-P."/>
        </authorList>
    </citation>
    <scope>NUCLEOTIDE SEQUENCE [LARGE SCALE GENOMIC DNA]</scope>
    <source>
        <strain evidence="3 4">DSM 46670</strain>
    </source>
</reference>
<gene>
    <name evidence="3" type="ORF">JOF56_000484</name>
</gene>
<keyword evidence="4" id="KW-1185">Reference proteome</keyword>
<dbReference type="InterPro" id="IPR029061">
    <property type="entry name" value="THDP-binding"/>
</dbReference>
<feature type="domain" description="Thiamine pyrophosphate enzyme N-terminal TPP-binding" evidence="2">
    <location>
        <begin position="4"/>
        <end position="117"/>
    </location>
</feature>
<evidence type="ECO:0000313" key="4">
    <source>
        <dbReference type="Proteomes" id="UP001519332"/>
    </source>
</evidence>
<accession>A0ABS4T6S0</accession>
<dbReference type="Gene3D" id="3.40.50.970">
    <property type="match status" value="1"/>
</dbReference>
<dbReference type="Pfam" id="PF02776">
    <property type="entry name" value="TPP_enzyme_N"/>
    <property type="match status" value="1"/>
</dbReference>
<protein>
    <submittedName>
        <fullName evidence="3">Thiamine pyrophosphate-dependent acetolactate synthase large subunit-like protein</fullName>
    </submittedName>
</protein>
<name>A0ABS4T6S0_9PSEU</name>
<organism evidence="3 4">
    <name type="scientific">Kibdelosporangium banguiense</name>
    <dbReference type="NCBI Taxonomy" id="1365924"/>
    <lineage>
        <taxon>Bacteria</taxon>
        <taxon>Bacillati</taxon>
        <taxon>Actinomycetota</taxon>
        <taxon>Actinomycetes</taxon>
        <taxon>Pseudonocardiales</taxon>
        <taxon>Pseudonocardiaceae</taxon>
        <taxon>Kibdelosporangium</taxon>
    </lineage>
</organism>